<evidence type="ECO:0000256" key="1">
    <source>
        <dbReference type="SAM" id="SignalP"/>
    </source>
</evidence>
<organism evidence="2 3">
    <name type="scientific">Blattamonas nauphoetae</name>
    <dbReference type="NCBI Taxonomy" id="2049346"/>
    <lineage>
        <taxon>Eukaryota</taxon>
        <taxon>Metamonada</taxon>
        <taxon>Preaxostyla</taxon>
        <taxon>Oxymonadida</taxon>
        <taxon>Blattamonas</taxon>
    </lineage>
</organism>
<accession>A0ABQ9XJF2</accession>
<gene>
    <name evidence="2" type="ORF">BLNAU_13483</name>
</gene>
<dbReference type="Proteomes" id="UP001281761">
    <property type="component" value="Unassembled WGS sequence"/>
</dbReference>
<keyword evidence="3" id="KW-1185">Reference proteome</keyword>
<feature type="signal peptide" evidence="1">
    <location>
        <begin position="1"/>
        <end position="29"/>
    </location>
</feature>
<reference evidence="2 3" key="1">
    <citation type="journal article" date="2022" name="bioRxiv">
        <title>Genomics of Preaxostyla Flagellates Illuminates Evolutionary Transitions and the Path Towards Mitochondrial Loss.</title>
        <authorList>
            <person name="Novak L.V.F."/>
            <person name="Treitli S.C."/>
            <person name="Pyrih J."/>
            <person name="Halakuc P."/>
            <person name="Pipaliya S.V."/>
            <person name="Vacek V."/>
            <person name="Brzon O."/>
            <person name="Soukal P."/>
            <person name="Eme L."/>
            <person name="Dacks J.B."/>
            <person name="Karnkowska A."/>
            <person name="Elias M."/>
            <person name="Hampl V."/>
        </authorList>
    </citation>
    <scope>NUCLEOTIDE SEQUENCE [LARGE SCALE GENOMIC DNA]</scope>
    <source>
        <strain evidence="2">NAU3</strain>
        <tissue evidence="2">Gut</tissue>
    </source>
</reference>
<protein>
    <submittedName>
        <fullName evidence="2">Uncharacterized protein</fullName>
    </submittedName>
</protein>
<comment type="caution">
    <text evidence="2">The sequence shown here is derived from an EMBL/GenBank/DDBJ whole genome shotgun (WGS) entry which is preliminary data.</text>
</comment>
<name>A0ABQ9XJF2_9EUKA</name>
<feature type="chain" id="PRO_5045200114" evidence="1">
    <location>
        <begin position="30"/>
        <end position="376"/>
    </location>
</feature>
<sequence length="376" mass="39537">MTIMDHQKTGNMFFLFALLSASSFKVPNALSITIEYGAIDATTKKGTISVEASGLTHPTPSTSNTFVPVTVKLVYTPPSPGVSITLTKPNVAVNSGTLDTCDFEIDVADTGSATVFQHAVKYTLTSVEVGADTRTPVPATDDFTPTIPTLALTYEAATGTTYTLTATFTDDQTGDKTVTFNPTTTTEKAVEVILAFGTTGSKTATATLTVGEAGSTTVFKIGEKYKAAAVTGYRTTGDEWTPANPLTTTYASKLEPIDEEKKDGAKDPIKVTCTNAMIKGALIEGDNKTRTLVLTEGTSTPITLAYVENKVNFTITDGQCVVSYVFNDAKIEKGKTGKAQLNLGTTAFLEGDLTFDGSKSVASIIAALLAVLALVF</sequence>
<evidence type="ECO:0000313" key="3">
    <source>
        <dbReference type="Proteomes" id="UP001281761"/>
    </source>
</evidence>
<evidence type="ECO:0000313" key="2">
    <source>
        <dbReference type="EMBL" id="KAK2951599.1"/>
    </source>
</evidence>
<dbReference type="EMBL" id="JARBJD010000116">
    <property type="protein sequence ID" value="KAK2951599.1"/>
    <property type="molecule type" value="Genomic_DNA"/>
</dbReference>
<keyword evidence="1" id="KW-0732">Signal</keyword>
<proteinExistence type="predicted"/>